<proteinExistence type="inferred from homology"/>
<organism evidence="8 9">
    <name type="scientific">Aspergillus cavernicola</name>
    <dbReference type="NCBI Taxonomy" id="176166"/>
    <lineage>
        <taxon>Eukaryota</taxon>
        <taxon>Fungi</taxon>
        <taxon>Dikarya</taxon>
        <taxon>Ascomycota</taxon>
        <taxon>Pezizomycotina</taxon>
        <taxon>Eurotiomycetes</taxon>
        <taxon>Eurotiomycetidae</taxon>
        <taxon>Eurotiales</taxon>
        <taxon>Aspergillaceae</taxon>
        <taxon>Aspergillus</taxon>
        <taxon>Aspergillus subgen. Nidulantes</taxon>
    </lineage>
</organism>
<keyword evidence="4" id="KW-0479">Metal-binding</keyword>
<accession>A0ABR4IAU8</accession>
<sequence length="408" mass="45472">MYPVLEGRVLRYLHHRSRTPVLRIGPNSVSISDSTALRDIYIANGGFPKDDRYKNFDLGPVTSIFSARDTEYRDWRAKAVAPLFAPVRVRSACALTQPIGQSITQFVDRLRLYQTEKVSFDLVDLCARRSVDVLTGYLLGEPYGGFAESAHLSAQAQQGVKLSANPFIFAIVAFSRFSLLPNSLFQLVYKLAIRHLSSTDAATHSFHKLDRFAARVTAHADDDDDDNINSARILTYQSCLLDAGISSEETAAQCKAVIFAGADSTTVMLATILFHLIRNKKIRHTLSGEVAKWRAGKDPSSSSSSSSTDPESIPYLRAVVKGGLRLGMATPTRLTRVVPPSSILRVGEYTVPPNTIVGCAAYNLHHDDRVFPQPFEFRPERWWRGDSRTTEEEEEEEEEEEGQRWTGT</sequence>
<comment type="similarity">
    <text evidence="2">Belongs to the cytochrome P450 family.</text>
</comment>
<evidence type="ECO:0000256" key="1">
    <source>
        <dbReference type="ARBA" id="ARBA00001971"/>
    </source>
</evidence>
<keyword evidence="6" id="KW-0408">Iron</keyword>
<dbReference type="InterPro" id="IPR001128">
    <property type="entry name" value="Cyt_P450"/>
</dbReference>
<keyword evidence="5" id="KW-0560">Oxidoreductase</keyword>
<protein>
    <submittedName>
        <fullName evidence="8">Cytochrome P450</fullName>
    </submittedName>
</protein>
<keyword evidence="3" id="KW-0349">Heme</keyword>
<evidence type="ECO:0000313" key="8">
    <source>
        <dbReference type="EMBL" id="KAL2824850.1"/>
    </source>
</evidence>
<dbReference type="InterPro" id="IPR036396">
    <property type="entry name" value="Cyt_P450_sf"/>
</dbReference>
<evidence type="ECO:0000256" key="6">
    <source>
        <dbReference type="ARBA" id="ARBA00023004"/>
    </source>
</evidence>
<dbReference type="InterPro" id="IPR050121">
    <property type="entry name" value="Cytochrome_P450_monoxygenase"/>
</dbReference>
<name>A0ABR4IAU8_9EURO</name>
<gene>
    <name evidence="8" type="ORF">BDW59DRAFT_162046</name>
</gene>
<evidence type="ECO:0000256" key="3">
    <source>
        <dbReference type="ARBA" id="ARBA00022617"/>
    </source>
</evidence>
<feature type="compositionally biased region" description="Acidic residues" evidence="7">
    <location>
        <begin position="391"/>
        <end position="401"/>
    </location>
</feature>
<dbReference type="PRINTS" id="PR00465">
    <property type="entry name" value="EP450IV"/>
</dbReference>
<feature type="region of interest" description="Disordered" evidence="7">
    <location>
        <begin position="382"/>
        <end position="408"/>
    </location>
</feature>
<reference evidence="8 9" key="1">
    <citation type="submission" date="2024-07" db="EMBL/GenBank/DDBJ databases">
        <title>Section-level genome sequencing and comparative genomics of Aspergillus sections Usti and Cavernicolus.</title>
        <authorList>
            <consortium name="Lawrence Berkeley National Laboratory"/>
            <person name="Nybo J.L."/>
            <person name="Vesth T.C."/>
            <person name="Theobald S."/>
            <person name="Frisvad J.C."/>
            <person name="Larsen T.O."/>
            <person name="Kjaerboelling I."/>
            <person name="Rothschild-Mancinelli K."/>
            <person name="Lyhne E.K."/>
            <person name="Kogle M.E."/>
            <person name="Barry K."/>
            <person name="Clum A."/>
            <person name="Na H."/>
            <person name="Ledsgaard L."/>
            <person name="Lin J."/>
            <person name="Lipzen A."/>
            <person name="Kuo A."/>
            <person name="Riley R."/>
            <person name="Mondo S."/>
            <person name="LaButti K."/>
            <person name="Haridas S."/>
            <person name="Pangalinan J."/>
            <person name="Salamov A.A."/>
            <person name="Simmons B.A."/>
            <person name="Magnuson J.K."/>
            <person name="Chen J."/>
            <person name="Drula E."/>
            <person name="Henrissat B."/>
            <person name="Wiebenga A."/>
            <person name="Lubbers R.J."/>
            <person name="Gomes A.C."/>
            <person name="Makela M.R."/>
            <person name="Stajich J."/>
            <person name="Grigoriev I.V."/>
            <person name="Mortensen U.H."/>
            <person name="De vries R.P."/>
            <person name="Baker S.E."/>
            <person name="Andersen M.R."/>
        </authorList>
    </citation>
    <scope>NUCLEOTIDE SEQUENCE [LARGE SCALE GENOMIC DNA]</scope>
    <source>
        <strain evidence="8 9">CBS 600.67</strain>
    </source>
</reference>
<evidence type="ECO:0000256" key="5">
    <source>
        <dbReference type="ARBA" id="ARBA00023002"/>
    </source>
</evidence>
<evidence type="ECO:0000313" key="9">
    <source>
        <dbReference type="Proteomes" id="UP001610335"/>
    </source>
</evidence>
<comment type="caution">
    <text evidence="8">The sequence shown here is derived from an EMBL/GenBank/DDBJ whole genome shotgun (WGS) entry which is preliminary data.</text>
</comment>
<keyword evidence="9" id="KW-1185">Reference proteome</keyword>
<evidence type="ECO:0000256" key="7">
    <source>
        <dbReference type="SAM" id="MobiDB-lite"/>
    </source>
</evidence>
<evidence type="ECO:0000256" key="4">
    <source>
        <dbReference type="ARBA" id="ARBA00022723"/>
    </source>
</evidence>
<dbReference type="EMBL" id="JBFXLS010000040">
    <property type="protein sequence ID" value="KAL2824850.1"/>
    <property type="molecule type" value="Genomic_DNA"/>
</dbReference>
<comment type="cofactor">
    <cofactor evidence="1">
        <name>heme</name>
        <dbReference type="ChEBI" id="CHEBI:30413"/>
    </cofactor>
</comment>
<dbReference type="PANTHER" id="PTHR24305:SF156">
    <property type="entry name" value="P450, PUTATIVE (EUROFUNG)-RELATED"/>
    <property type="match status" value="1"/>
</dbReference>
<dbReference type="Pfam" id="PF00067">
    <property type="entry name" value="p450"/>
    <property type="match status" value="1"/>
</dbReference>
<evidence type="ECO:0000256" key="2">
    <source>
        <dbReference type="ARBA" id="ARBA00010617"/>
    </source>
</evidence>
<dbReference type="PANTHER" id="PTHR24305">
    <property type="entry name" value="CYTOCHROME P450"/>
    <property type="match status" value="1"/>
</dbReference>
<dbReference type="Proteomes" id="UP001610335">
    <property type="component" value="Unassembled WGS sequence"/>
</dbReference>
<dbReference type="InterPro" id="IPR002403">
    <property type="entry name" value="Cyt_P450_E_grp-IV"/>
</dbReference>
<dbReference type="Gene3D" id="1.10.630.10">
    <property type="entry name" value="Cytochrome P450"/>
    <property type="match status" value="1"/>
</dbReference>
<dbReference type="SUPFAM" id="SSF48264">
    <property type="entry name" value="Cytochrome P450"/>
    <property type="match status" value="1"/>
</dbReference>